<reference evidence="2 3" key="1">
    <citation type="submission" date="2018-09" db="EMBL/GenBank/DDBJ databases">
        <title>Genomic investigation of the strawberry pathogen Phytophthora fragariae indicates pathogenicity is determined by transcriptional variation in three key races.</title>
        <authorList>
            <person name="Adams T.M."/>
            <person name="Armitage A.D."/>
            <person name="Sobczyk M.K."/>
            <person name="Bates H.J."/>
            <person name="Dunwell J.M."/>
            <person name="Nellist C.F."/>
            <person name="Harrison R.J."/>
        </authorList>
    </citation>
    <scope>NUCLEOTIDE SEQUENCE [LARGE SCALE GENOMIC DNA]</scope>
    <source>
        <strain evidence="2 3">NOV-77</strain>
    </source>
</reference>
<accession>A0A6G0SPJ1</accession>
<dbReference type="Proteomes" id="UP000486351">
    <property type="component" value="Unassembled WGS sequence"/>
</dbReference>
<organism evidence="2 3">
    <name type="scientific">Phytophthora fragariae</name>
    <dbReference type="NCBI Taxonomy" id="53985"/>
    <lineage>
        <taxon>Eukaryota</taxon>
        <taxon>Sar</taxon>
        <taxon>Stramenopiles</taxon>
        <taxon>Oomycota</taxon>
        <taxon>Peronosporomycetes</taxon>
        <taxon>Peronosporales</taxon>
        <taxon>Peronosporaceae</taxon>
        <taxon>Phytophthora</taxon>
    </lineage>
</organism>
<comment type="caution">
    <text evidence="2">The sequence shown here is derived from an EMBL/GenBank/DDBJ whole genome shotgun (WGS) entry which is preliminary data.</text>
</comment>
<gene>
    <name evidence="2" type="ORF">PF008_g146</name>
</gene>
<sequence length="54" mass="5614">MSLGIRSSLARSLSLLVGCAATASLVHIVCRRFSPGTCQGGGLHVQYPDATHCN</sequence>
<feature type="chain" id="PRO_5026328158" evidence="1">
    <location>
        <begin position="25"/>
        <end position="54"/>
    </location>
</feature>
<proteinExistence type="predicted"/>
<dbReference type="AlphaFoldDB" id="A0A6G0SPJ1"/>
<evidence type="ECO:0000256" key="1">
    <source>
        <dbReference type="SAM" id="SignalP"/>
    </source>
</evidence>
<feature type="signal peptide" evidence="1">
    <location>
        <begin position="1"/>
        <end position="24"/>
    </location>
</feature>
<name>A0A6G0SPJ1_9STRA</name>
<evidence type="ECO:0000313" key="2">
    <source>
        <dbReference type="EMBL" id="KAE9362372.1"/>
    </source>
</evidence>
<keyword evidence="1" id="KW-0732">Signal</keyword>
<dbReference type="EMBL" id="QXFY01000003">
    <property type="protein sequence ID" value="KAE9362372.1"/>
    <property type="molecule type" value="Genomic_DNA"/>
</dbReference>
<protein>
    <submittedName>
        <fullName evidence="2">Uncharacterized protein</fullName>
    </submittedName>
</protein>
<evidence type="ECO:0000313" key="3">
    <source>
        <dbReference type="Proteomes" id="UP000486351"/>
    </source>
</evidence>